<dbReference type="PROSITE" id="PS00501">
    <property type="entry name" value="SPASE_I_1"/>
    <property type="match status" value="1"/>
</dbReference>
<dbReference type="AlphaFoldDB" id="A0AAP0NG52"/>
<evidence type="ECO:0000256" key="1">
    <source>
        <dbReference type="ARBA" id="ARBA00022670"/>
    </source>
</evidence>
<protein>
    <recommendedName>
        <fullName evidence="4">Peptidase S26 domain-containing protein</fullName>
    </recommendedName>
</protein>
<feature type="active site" evidence="3">
    <location>
        <position position="115"/>
    </location>
</feature>
<dbReference type="Pfam" id="PF10502">
    <property type="entry name" value="Peptidase_S26"/>
    <property type="match status" value="1"/>
</dbReference>
<dbReference type="NCBIfam" id="TIGR02227">
    <property type="entry name" value="sigpep_I_bact"/>
    <property type="match status" value="1"/>
</dbReference>
<dbReference type="CDD" id="cd06530">
    <property type="entry name" value="S26_SPase_I"/>
    <property type="match status" value="1"/>
</dbReference>
<dbReference type="InterPro" id="IPR000223">
    <property type="entry name" value="Pept_S26A_signal_pept_1"/>
</dbReference>
<dbReference type="PRINTS" id="PR00727">
    <property type="entry name" value="LEADERPTASE"/>
</dbReference>
<dbReference type="Proteomes" id="UP001415857">
    <property type="component" value="Unassembled WGS sequence"/>
</dbReference>
<dbReference type="GO" id="GO:0006465">
    <property type="term" value="P:signal peptide processing"/>
    <property type="evidence" value="ECO:0007669"/>
    <property type="project" value="InterPro"/>
</dbReference>
<keyword evidence="1" id="KW-0645">Protease</keyword>
<feature type="domain" description="Peptidase S26" evidence="4">
    <location>
        <begin position="45"/>
        <end position="151"/>
    </location>
</feature>
<organism evidence="5 6">
    <name type="scientific">Liquidambar formosana</name>
    <name type="common">Formosan gum</name>
    <dbReference type="NCBI Taxonomy" id="63359"/>
    <lineage>
        <taxon>Eukaryota</taxon>
        <taxon>Viridiplantae</taxon>
        <taxon>Streptophyta</taxon>
        <taxon>Embryophyta</taxon>
        <taxon>Tracheophyta</taxon>
        <taxon>Spermatophyta</taxon>
        <taxon>Magnoliopsida</taxon>
        <taxon>eudicotyledons</taxon>
        <taxon>Gunneridae</taxon>
        <taxon>Pentapetalae</taxon>
        <taxon>Saxifragales</taxon>
        <taxon>Altingiaceae</taxon>
        <taxon>Liquidambar</taxon>
    </lineage>
</organism>
<dbReference type="InterPro" id="IPR019533">
    <property type="entry name" value="Peptidase_S26"/>
</dbReference>
<dbReference type="InterPro" id="IPR036286">
    <property type="entry name" value="LexA/Signal_pep-like_sf"/>
</dbReference>
<dbReference type="PANTHER" id="PTHR43390">
    <property type="entry name" value="SIGNAL PEPTIDASE I"/>
    <property type="match status" value="1"/>
</dbReference>
<dbReference type="Gene3D" id="2.10.109.10">
    <property type="entry name" value="Umud Fragment, subunit A"/>
    <property type="match status" value="1"/>
</dbReference>
<evidence type="ECO:0000256" key="2">
    <source>
        <dbReference type="ARBA" id="ARBA00022801"/>
    </source>
</evidence>
<evidence type="ECO:0000313" key="6">
    <source>
        <dbReference type="Proteomes" id="UP001415857"/>
    </source>
</evidence>
<sequence>MEKGDDEGWGLGLVRINGLYDHLLRRIRILTNWAFLRWPTSDGFLRVLVLVLLWSMFAEIRFIPSSSMFPTLRVGDRIIAERASYYIRSPAIHDIVLFRAPTQLCRCKEEDVFIKRIVAKAGDLVEVCHGLLYVNGIAQNEDFIAEQPTYRLNLTHFVMPVERVLEQHFGVETAWANDSQKANYSSLNLVHLI</sequence>
<keyword evidence="2" id="KW-0378">Hydrolase</keyword>
<keyword evidence="6" id="KW-1185">Reference proteome</keyword>
<dbReference type="GO" id="GO:0004252">
    <property type="term" value="F:serine-type endopeptidase activity"/>
    <property type="evidence" value="ECO:0007669"/>
    <property type="project" value="InterPro"/>
</dbReference>
<proteinExistence type="predicted"/>
<dbReference type="EMBL" id="JBBPBK010000014">
    <property type="protein sequence ID" value="KAK9270714.1"/>
    <property type="molecule type" value="Genomic_DNA"/>
</dbReference>
<accession>A0AAP0NG52</accession>
<gene>
    <name evidence="5" type="ORF">L1049_026297</name>
</gene>
<reference evidence="5 6" key="1">
    <citation type="journal article" date="2024" name="Plant J.">
        <title>Genome sequences and population genomics reveal climatic adaptation and genomic divergence between two closely related sweetgum species.</title>
        <authorList>
            <person name="Xu W.Q."/>
            <person name="Ren C.Q."/>
            <person name="Zhang X.Y."/>
            <person name="Comes H.P."/>
            <person name="Liu X.H."/>
            <person name="Li Y.G."/>
            <person name="Kettle C.J."/>
            <person name="Jalonen R."/>
            <person name="Gaisberger H."/>
            <person name="Ma Y.Z."/>
            <person name="Qiu Y.X."/>
        </authorList>
    </citation>
    <scope>NUCLEOTIDE SEQUENCE [LARGE SCALE GENOMIC DNA]</scope>
    <source>
        <strain evidence="5">Hangzhou</strain>
    </source>
</reference>
<evidence type="ECO:0000256" key="3">
    <source>
        <dbReference type="PIRSR" id="PIRSR600223-1"/>
    </source>
</evidence>
<comment type="caution">
    <text evidence="5">The sequence shown here is derived from an EMBL/GenBank/DDBJ whole genome shotgun (WGS) entry which is preliminary data.</text>
</comment>
<feature type="active site" evidence="3">
    <location>
        <position position="67"/>
    </location>
</feature>
<evidence type="ECO:0000259" key="4">
    <source>
        <dbReference type="Pfam" id="PF10502"/>
    </source>
</evidence>
<dbReference type="PANTHER" id="PTHR43390:SF10">
    <property type="entry name" value="PEPTIDASE S26 DOMAIN-CONTAINING PROTEIN"/>
    <property type="match status" value="1"/>
</dbReference>
<dbReference type="GO" id="GO:0010027">
    <property type="term" value="P:thylakoid membrane organization"/>
    <property type="evidence" value="ECO:0007669"/>
    <property type="project" value="TreeGrafter"/>
</dbReference>
<evidence type="ECO:0000313" key="5">
    <source>
        <dbReference type="EMBL" id="KAK9270714.1"/>
    </source>
</evidence>
<dbReference type="InterPro" id="IPR019756">
    <property type="entry name" value="Pept_S26A_signal_pept_1_Ser-AS"/>
</dbReference>
<dbReference type="GO" id="GO:0009535">
    <property type="term" value="C:chloroplast thylakoid membrane"/>
    <property type="evidence" value="ECO:0007669"/>
    <property type="project" value="TreeGrafter"/>
</dbReference>
<dbReference type="SUPFAM" id="SSF51306">
    <property type="entry name" value="LexA/Signal peptidase"/>
    <property type="match status" value="1"/>
</dbReference>
<name>A0AAP0NG52_LIQFO</name>